<organism evidence="1 2">
    <name type="scientific">Burkholderia diffusa</name>
    <dbReference type="NCBI Taxonomy" id="488732"/>
    <lineage>
        <taxon>Bacteria</taxon>
        <taxon>Pseudomonadati</taxon>
        <taxon>Pseudomonadota</taxon>
        <taxon>Betaproteobacteria</taxon>
        <taxon>Burkholderiales</taxon>
        <taxon>Burkholderiaceae</taxon>
        <taxon>Burkholderia</taxon>
        <taxon>Burkholderia cepacia complex</taxon>
    </lineage>
</organism>
<reference evidence="1 2" key="1">
    <citation type="submission" date="2019-09" db="EMBL/GenBank/DDBJ databases">
        <authorList>
            <person name="Depoorter E."/>
        </authorList>
    </citation>
    <scope>NUCLEOTIDE SEQUENCE [LARGE SCALE GENOMIC DNA]</scope>
    <source>
        <strain evidence="1">LMG 24065</strain>
    </source>
</reference>
<evidence type="ECO:0000313" key="2">
    <source>
        <dbReference type="Proteomes" id="UP000494125"/>
    </source>
</evidence>
<protein>
    <recommendedName>
        <fullName evidence="3">N-acetyltransferase domain-containing protein</fullName>
    </recommendedName>
</protein>
<dbReference type="AlphaFoldDB" id="A0A6P2GSZ5"/>
<accession>A0A6P2GSZ5</accession>
<evidence type="ECO:0008006" key="3">
    <source>
        <dbReference type="Google" id="ProtNLM"/>
    </source>
</evidence>
<dbReference type="Proteomes" id="UP000494125">
    <property type="component" value="Unassembled WGS sequence"/>
</dbReference>
<sequence length="255" mass="29148">MAPTNKSSRDKVNIGEPENRIQSVEVGSEVETIDLSSAGIYRMFKNKLLCNHTQQEIECEISCGFNIAYVFQADSEWGQEKAKIIQQLLDDNPGAQGDLDKLRELLRIYNLEDWHWEWSRKAFDCKGPQYEWFYMIAEGRVQGIAIIYHPEPSRVNGDDIFYIDYLATARWNRPRPGYQKQFSQVGSLLLAHCIDFAVNVRGYRPGFCLHSLPNAEAYYVKIGMTDFGLDPEKENLRFFEAKEDAAIALMGGANG</sequence>
<evidence type="ECO:0000313" key="1">
    <source>
        <dbReference type="EMBL" id="VWB06400.1"/>
    </source>
</evidence>
<dbReference type="SUPFAM" id="SSF55729">
    <property type="entry name" value="Acyl-CoA N-acyltransferases (Nat)"/>
    <property type="match status" value="1"/>
</dbReference>
<keyword evidence="2" id="KW-1185">Reference proteome</keyword>
<dbReference type="InterPro" id="IPR016181">
    <property type="entry name" value="Acyl_CoA_acyltransferase"/>
</dbReference>
<gene>
    <name evidence="1" type="ORF">BDI24065_00105</name>
</gene>
<proteinExistence type="predicted"/>
<dbReference type="Gene3D" id="3.40.630.30">
    <property type="match status" value="1"/>
</dbReference>
<dbReference type="EMBL" id="CABVPN010000001">
    <property type="protein sequence ID" value="VWB06400.1"/>
    <property type="molecule type" value="Genomic_DNA"/>
</dbReference>
<name>A0A6P2GSZ5_9BURK</name>